<evidence type="ECO:0000313" key="8">
    <source>
        <dbReference type="Proteomes" id="UP001595891"/>
    </source>
</evidence>
<feature type="compositionally biased region" description="Basic and acidic residues" evidence="4">
    <location>
        <begin position="1"/>
        <end position="17"/>
    </location>
</feature>
<evidence type="ECO:0000256" key="2">
    <source>
        <dbReference type="ARBA" id="ARBA00022553"/>
    </source>
</evidence>
<gene>
    <name evidence="7" type="ORF">ACFO8L_38585</name>
</gene>
<dbReference type="SUPFAM" id="SSF52151">
    <property type="entry name" value="FabD/lysophospholipase-like"/>
    <property type="match status" value="1"/>
</dbReference>
<dbReference type="PROSITE" id="PS00061">
    <property type="entry name" value="ADH_SHORT"/>
    <property type="match status" value="1"/>
</dbReference>
<keyword evidence="1" id="KW-0596">Phosphopantetheine</keyword>
<dbReference type="Proteomes" id="UP001595891">
    <property type="component" value="Unassembled WGS sequence"/>
</dbReference>
<dbReference type="CDD" id="cd05235">
    <property type="entry name" value="SDR_e1"/>
    <property type="match status" value="1"/>
</dbReference>
<dbReference type="InterPro" id="IPR018201">
    <property type="entry name" value="Ketoacyl_synth_AS"/>
</dbReference>
<dbReference type="SUPFAM" id="SSF53901">
    <property type="entry name" value="Thiolase-like"/>
    <property type="match status" value="1"/>
</dbReference>
<dbReference type="InterPro" id="IPR001227">
    <property type="entry name" value="Ac_transferase_dom_sf"/>
</dbReference>
<feature type="region of interest" description="Disordered" evidence="4">
    <location>
        <begin position="898"/>
        <end position="952"/>
    </location>
</feature>
<dbReference type="InterPro" id="IPR009081">
    <property type="entry name" value="PP-bd_ACP"/>
</dbReference>
<evidence type="ECO:0000259" key="5">
    <source>
        <dbReference type="PROSITE" id="PS50075"/>
    </source>
</evidence>
<dbReference type="Pfam" id="PF07993">
    <property type="entry name" value="NAD_binding_4"/>
    <property type="match status" value="1"/>
</dbReference>
<dbReference type="Gene3D" id="3.30.70.250">
    <property type="entry name" value="Malonyl-CoA ACP transacylase, ACP-binding"/>
    <property type="match status" value="1"/>
</dbReference>
<dbReference type="Pfam" id="PF00698">
    <property type="entry name" value="Acyl_transf_1"/>
    <property type="match status" value="1"/>
</dbReference>
<dbReference type="SUPFAM" id="SSF55048">
    <property type="entry name" value="Probable ACP-binding domain of malonyl-CoA ACP transacylase"/>
    <property type="match status" value="1"/>
</dbReference>
<name>A0ABV9ET52_9ACTN</name>
<dbReference type="PANTHER" id="PTHR43775">
    <property type="entry name" value="FATTY ACID SYNTHASE"/>
    <property type="match status" value="1"/>
</dbReference>
<dbReference type="InterPro" id="IPR036736">
    <property type="entry name" value="ACP-like_sf"/>
</dbReference>
<proteinExistence type="predicted"/>
<feature type="compositionally biased region" description="Basic and acidic residues" evidence="4">
    <location>
        <begin position="1044"/>
        <end position="1057"/>
    </location>
</feature>
<dbReference type="SUPFAM" id="SSF51735">
    <property type="entry name" value="NAD(P)-binding Rossmann-fold domains"/>
    <property type="match status" value="1"/>
</dbReference>
<sequence length="1469" mass="154262">MKGHPRDHSAEIRDPGPETRGSGLDGTEIAVVGMAGRFPGAANLAEFWSNLRNGRESLSTFTAEELAEAGVPREIRETEGYVARRGVLDGAEMFDAGFFGYYPREAQILDPQQRVFLECAWEAMEDAAQDGSSTRARVGVFAGSSPSDYASLLRRHPGVMSTIDDFQFNLATSRDFLATRVSYALDLDGPAMTVQTGCSTSLVAVHLACQSLLTGDCDTALAGGVSIGVPQRVGYLPVAGGILSPDGHCRAFDARARGTVAGDGAGVVVLKRLEDALAARDPIRAVIRGSAVNNDGREKIGFTAPSVRGQAAAIRAAHLVAGTPPETIGYVEAHGTATPLGDPIEVAALTEAFGGGSGGRAWCGLGSVKTNIGHLDAAAGITGLIKTVLALEHEELPPSLHFERVNPEIKMDGGPFYVNARLREWRGVGGAPRRAGVSSFGIGGTNAHVVLEQAPPPSPSGSARDHQLLVLSAKSEPALREARARLARRLASGPPVLADAAYTLQTGRRAFEHRTALVCRTPEEAAARLTEEPADGPGFVADRPVVFMFPGGGAQRAGMGAGLYAGEPVFRDVVDRCARILRPHLGFDLRTVLYPEAFPGAGRAAGAELDDSVAFPAALFVVEYALARLWSHWGVRPRALIGHSLGEYTAACLAGVFSLEDALALIALRGRLFARLPVGAMLSVRMGADDLAPLLGPGLDLAAVNGPRSCVVSGPVGEIERIEARLAELDVEGRRLRISIAAHSRAVEPLLAEFGEFVGTLRLRPPSVPVISNRTGTWLTPGQATDPAYWTAHLRGTVRFGDGVATLLDDRDQAFVQVGPGWTLASFVRAGQGSGGPPLCVSSLPPEPEGAGEVATMLESLGTLWAGGVETDWAALHEGHVRARTSLPAYPFQHRRYWPDGPRTAGEPTAPLPGTTDLSGPPLGPAPAESDTARPGSGAHASGSGAAPAGPGGEVAGRLLDIWRDLFGTDLSVEDDFFALGGDSLLATRLLLRVNREFGVALMLKDLMAAPSVRRQAAAVARATAPGAKDTPAQDGASPQAGTPREDAREEGAREEGALPGIAADVRLDPSITVAADAPEGPEGDAVFLTGATGYLGAHLLRELLDRTPWQVRCLVRASTAAEGHRRVLGVLREHGLDGNVPGERIVAVPGDLSAPLLGLTEAAFDELARTTAAIYHCGARVHFTYPYASMRAANVLGTQEVLRLAARGPVTPVHHVSTTAVFPASGGGTEITEDTAPYPAESLATGYAQSKWAAERLVEAARERGIPVAVYRPGAVTGDTRTGLSRPDDAVWRMLKGCLQLGYAPDTPEGIVGAPADFVSAGIVHLSRRPASLGRNFHLIAPEPTPWPEVFEAARSMGYQVRTVSYQRWRRLLDGLTEPGPGGDEGNALFPLVHLFDPATAVVPDPVTCRATTASLSGGGVECPPLDADLFRRYVRHFIGTGFLAPPDRERDPAVPASISSISSGETA</sequence>
<dbReference type="InterPro" id="IPR050091">
    <property type="entry name" value="PKS_NRPS_Biosynth_Enz"/>
</dbReference>
<dbReference type="InterPro" id="IPR014043">
    <property type="entry name" value="Acyl_transferase_dom"/>
</dbReference>
<dbReference type="InterPro" id="IPR036291">
    <property type="entry name" value="NAD(P)-bd_dom_sf"/>
</dbReference>
<dbReference type="CDD" id="cd00833">
    <property type="entry name" value="PKS"/>
    <property type="match status" value="1"/>
</dbReference>
<feature type="region of interest" description="Disordered" evidence="4">
    <location>
        <begin position="1"/>
        <end position="25"/>
    </location>
</feature>
<dbReference type="InterPro" id="IPR010080">
    <property type="entry name" value="Thioester_reductase-like_dom"/>
</dbReference>
<keyword evidence="2" id="KW-0597">Phosphoprotein</keyword>
<dbReference type="Pfam" id="PF22621">
    <property type="entry name" value="CurL-like_PKS_C"/>
    <property type="match status" value="1"/>
</dbReference>
<comment type="caution">
    <text evidence="7">The sequence shown here is derived from an EMBL/GenBank/DDBJ whole genome shotgun (WGS) entry which is preliminary data.</text>
</comment>
<evidence type="ECO:0000256" key="3">
    <source>
        <dbReference type="ARBA" id="ARBA00022679"/>
    </source>
</evidence>
<dbReference type="InterPro" id="IPR016035">
    <property type="entry name" value="Acyl_Trfase/lysoPLipase"/>
</dbReference>
<evidence type="ECO:0000256" key="1">
    <source>
        <dbReference type="ARBA" id="ARBA00022450"/>
    </source>
</evidence>
<dbReference type="Pfam" id="PF00109">
    <property type="entry name" value="ketoacyl-synt"/>
    <property type="match status" value="1"/>
</dbReference>
<dbReference type="InterPro" id="IPR020904">
    <property type="entry name" value="Sc_DH/Rdtase_CS"/>
</dbReference>
<dbReference type="Pfam" id="PF00550">
    <property type="entry name" value="PP-binding"/>
    <property type="match status" value="1"/>
</dbReference>
<dbReference type="NCBIfam" id="TIGR01746">
    <property type="entry name" value="Thioester-redct"/>
    <property type="match status" value="1"/>
</dbReference>
<dbReference type="InterPro" id="IPR020841">
    <property type="entry name" value="PKS_Beta-ketoAc_synthase_dom"/>
</dbReference>
<dbReference type="Gene3D" id="1.10.1200.10">
    <property type="entry name" value="ACP-like"/>
    <property type="match status" value="1"/>
</dbReference>
<dbReference type="SMART" id="SM00827">
    <property type="entry name" value="PKS_AT"/>
    <property type="match status" value="1"/>
</dbReference>
<dbReference type="InterPro" id="IPR016036">
    <property type="entry name" value="Malonyl_transacylase_ACP-bd"/>
</dbReference>
<dbReference type="SUPFAM" id="SSF47336">
    <property type="entry name" value="ACP-like"/>
    <property type="match status" value="1"/>
</dbReference>
<dbReference type="Gene3D" id="3.30.70.3290">
    <property type="match status" value="1"/>
</dbReference>
<dbReference type="Gene3D" id="3.40.47.10">
    <property type="match status" value="1"/>
</dbReference>
<dbReference type="Gene3D" id="3.40.50.720">
    <property type="entry name" value="NAD(P)-binding Rossmann-like Domain"/>
    <property type="match status" value="1"/>
</dbReference>
<feature type="domain" description="Ketosynthase family 3 (KS3)" evidence="6">
    <location>
        <begin position="26"/>
        <end position="453"/>
    </location>
</feature>
<dbReference type="InterPro" id="IPR013120">
    <property type="entry name" value="FAR_NAD-bd"/>
</dbReference>
<feature type="region of interest" description="Disordered" evidence="4">
    <location>
        <begin position="1447"/>
        <end position="1469"/>
    </location>
</feature>
<evidence type="ECO:0000313" key="7">
    <source>
        <dbReference type="EMBL" id="MFC4592048.1"/>
    </source>
</evidence>
<feature type="compositionally biased region" description="Low complexity" evidence="4">
    <location>
        <begin position="933"/>
        <end position="949"/>
    </location>
</feature>
<accession>A0ABV9ET52</accession>
<dbReference type="PROSITE" id="PS50075">
    <property type="entry name" value="CARRIER"/>
    <property type="match status" value="1"/>
</dbReference>
<protein>
    <submittedName>
        <fullName evidence="7">Type I polyketide synthase</fullName>
    </submittedName>
</protein>
<dbReference type="InterPro" id="IPR014030">
    <property type="entry name" value="Ketoacyl_synth_N"/>
</dbReference>
<dbReference type="InterPro" id="IPR014031">
    <property type="entry name" value="Ketoacyl_synth_C"/>
</dbReference>
<evidence type="ECO:0000256" key="4">
    <source>
        <dbReference type="SAM" id="MobiDB-lite"/>
    </source>
</evidence>
<keyword evidence="3" id="KW-0808">Transferase</keyword>
<evidence type="ECO:0000259" key="6">
    <source>
        <dbReference type="PROSITE" id="PS52004"/>
    </source>
</evidence>
<dbReference type="Gene3D" id="3.40.366.10">
    <property type="entry name" value="Malonyl-Coenzyme A Acyl Carrier Protein, domain 2"/>
    <property type="match status" value="1"/>
</dbReference>
<dbReference type="PANTHER" id="PTHR43775:SF37">
    <property type="entry name" value="SI:DKEY-61P9.11"/>
    <property type="match status" value="1"/>
</dbReference>
<organism evidence="7 8">
    <name type="scientific">Sphaerisporangium corydalis</name>
    <dbReference type="NCBI Taxonomy" id="1441875"/>
    <lineage>
        <taxon>Bacteria</taxon>
        <taxon>Bacillati</taxon>
        <taxon>Actinomycetota</taxon>
        <taxon>Actinomycetes</taxon>
        <taxon>Streptosporangiales</taxon>
        <taxon>Streptosporangiaceae</taxon>
        <taxon>Sphaerisporangium</taxon>
    </lineage>
</organism>
<dbReference type="PROSITE" id="PS52004">
    <property type="entry name" value="KS3_2"/>
    <property type="match status" value="1"/>
</dbReference>
<dbReference type="EMBL" id="JBHSFN010000040">
    <property type="protein sequence ID" value="MFC4592048.1"/>
    <property type="molecule type" value="Genomic_DNA"/>
</dbReference>
<feature type="compositionally biased region" description="Low complexity" evidence="4">
    <location>
        <begin position="1459"/>
        <end position="1469"/>
    </location>
</feature>
<feature type="region of interest" description="Disordered" evidence="4">
    <location>
        <begin position="1021"/>
        <end position="1060"/>
    </location>
</feature>
<dbReference type="Pfam" id="PF02801">
    <property type="entry name" value="Ketoacyl-synt_C"/>
    <property type="match status" value="1"/>
</dbReference>
<dbReference type="InterPro" id="IPR016039">
    <property type="entry name" value="Thiolase-like"/>
</dbReference>
<keyword evidence="8" id="KW-1185">Reference proteome</keyword>
<feature type="domain" description="Carrier" evidence="5">
    <location>
        <begin position="950"/>
        <end position="1024"/>
    </location>
</feature>
<dbReference type="RefSeq" id="WP_262846593.1">
    <property type="nucleotide sequence ID" value="NZ_JANZYP010000048.1"/>
</dbReference>
<reference evidence="8" key="1">
    <citation type="journal article" date="2019" name="Int. J. Syst. Evol. Microbiol.">
        <title>The Global Catalogue of Microorganisms (GCM) 10K type strain sequencing project: providing services to taxonomists for standard genome sequencing and annotation.</title>
        <authorList>
            <consortium name="The Broad Institute Genomics Platform"/>
            <consortium name="The Broad Institute Genome Sequencing Center for Infectious Disease"/>
            <person name="Wu L."/>
            <person name="Ma J."/>
        </authorList>
    </citation>
    <scope>NUCLEOTIDE SEQUENCE [LARGE SCALE GENOMIC DNA]</scope>
    <source>
        <strain evidence="8">CCUG 49560</strain>
    </source>
</reference>
<dbReference type="SMART" id="SM00825">
    <property type="entry name" value="PKS_KS"/>
    <property type="match status" value="1"/>
</dbReference>
<dbReference type="PROSITE" id="PS00606">
    <property type="entry name" value="KS3_1"/>
    <property type="match status" value="1"/>
</dbReference>